<feature type="domain" description="ParB-related ThiF-related cassette protein E" evidence="2">
    <location>
        <begin position="1"/>
        <end position="185"/>
    </location>
</feature>
<accession>A0A4Y8S722</accession>
<feature type="coiled-coil region" evidence="1">
    <location>
        <begin position="161"/>
        <end position="188"/>
    </location>
</feature>
<dbReference type="AlphaFoldDB" id="A0A4Y8S722"/>
<evidence type="ECO:0000259" key="2">
    <source>
        <dbReference type="Pfam" id="PF19556"/>
    </source>
</evidence>
<proteinExistence type="predicted"/>
<comment type="caution">
    <text evidence="3">The sequence shown here is derived from an EMBL/GenBank/DDBJ whole genome shotgun (WGS) entry which is preliminary data.</text>
</comment>
<organism evidence="3 4">
    <name type="scientific">Mucilaginibacter psychrotolerans</name>
    <dbReference type="NCBI Taxonomy" id="1524096"/>
    <lineage>
        <taxon>Bacteria</taxon>
        <taxon>Pseudomonadati</taxon>
        <taxon>Bacteroidota</taxon>
        <taxon>Sphingobacteriia</taxon>
        <taxon>Sphingobacteriales</taxon>
        <taxon>Sphingobacteriaceae</taxon>
        <taxon>Mucilaginibacter</taxon>
    </lineage>
</organism>
<keyword evidence="4" id="KW-1185">Reference proteome</keyword>
<reference evidence="3 4" key="1">
    <citation type="journal article" date="2017" name="Int. J. Syst. Evol. Microbiol.">
        <title>Mucilaginibacterpsychrotolerans sp. nov., isolated from peatlands.</title>
        <authorList>
            <person name="Deng Y."/>
            <person name="Shen L."/>
            <person name="Xu B."/>
            <person name="Liu Y."/>
            <person name="Gu Z."/>
            <person name="Liu H."/>
            <person name="Zhou Y."/>
        </authorList>
    </citation>
    <scope>NUCLEOTIDE SEQUENCE [LARGE SCALE GENOMIC DNA]</scope>
    <source>
        <strain evidence="3 4">NH7-4</strain>
    </source>
</reference>
<sequence>MTTNFFQNIIALNVPGHWNLSITTDEQGKVKIIGMYNIPKNGTQASKVVPPFVMGGTAEEMDNQFFDTIAKPVQETAGFFNNMEDYRKGLEKAKAVASAKAATTTAKPTTAIATKTPDQEMPDPKAEKKKAYDTALKTINDMQADCKYEEAIALIPALEEYPDKEKELKNLRGDLNRKKEQMAQFRLL</sequence>
<evidence type="ECO:0000256" key="1">
    <source>
        <dbReference type="SAM" id="Coils"/>
    </source>
</evidence>
<dbReference type="OrthoDB" id="1050181at2"/>
<dbReference type="NCBIfam" id="TIGR03741">
    <property type="entry name" value="PRTRC_E"/>
    <property type="match status" value="1"/>
</dbReference>
<name>A0A4Y8S722_9SPHI</name>
<dbReference type="Pfam" id="PF19556">
    <property type="entry name" value="PRTRC_E"/>
    <property type="match status" value="1"/>
</dbReference>
<dbReference type="Proteomes" id="UP000297540">
    <property type="component" value="Unassembled WGS sequence"/>
</dbReference>
<protein>
    <submittedName>
        <fullName evidence="3">PRTRC system protein E</fullName>
    </submittedName>
</protein>
<evidence type="ECO:0000313" key="4">
    <source>
        <dbReference type="Proteomes" id="UP000297540"/>
    </source>
</evidence>
<evidence type="ECO:0000313" key="3">
    <source>
        <dbReference type="EMBL" id="TFF34546.1"/>
    </source>
</evidence>
<dbReference type="InterPro" id="IPR022273">
    <property type="entry name" value="PRTRC_protein-E"/>
</dbReference>
<gene>
    <name evidence="3" type="ORF">E2R66_21595</name>
</gene>
<keyword evidence="1" id="KW-0175">Coiled coil</keyword>
<dbReference type="EMBL" id="SOZE01000029">
    <property type="protein sequence ID" value="TFF34546.1"/>
    <property type="molecule type" value="Genomic_DNA"/>
</dbReference>
<dbReference type="RefSeq" id="WP_133234667.1">
    <property type="nucleotide sequence ID" value="NZ_SOZE01000029.1"/>
</dbReference>